<evidence type="ECO:0000313" key="11">
    <source>
        <dbReference type="EMBL" id="KAJ1997139.1"/>
    </source>
</evidence>
<feature type="domain" description="ABC transporter" evidence="9">
    <location>
        <begin position="215"/>
        <end position="399"/>
    </location>
</feature>
<comment type="caution">
    <text evidence="11">The sequence shown here is derived from an EMBL/GenBank/DDBJ whole genome shotgun (WGS) entry which is preliminary data.</text>
</comment>
<keyword evidence="6 8" id="KW-0472">Membrane</keyword>
<evidence type="ECO:0000256" key="1">
    <source>
        <dbReference type="ARBA" id="ARBA00022448"/>
    </source>
</evidence>
<evidence type="ECO:0000259" key="10">
    <source>
        <dbReference type="PROSITE" id="PS50929"/>
    </source>
</evidence>
<evidence type="ECO:0000256" key="4">
    <source>
        <dbReference type="ARBA" id="ARBA00022840"/>
    </source>
</evidence>
<reference evidence="11" key="1">
    <citation type="submission" date="2022-07" db="EMBL/GenBank/DDBJ databases">
        <title>Phylogenomic reconstructions and comparative analyses of Kickxellomycotina fungi.</title>
        <authorList>
            <person name="Reynolds N.K."/>
            <person name="Stajich J.E."/>
            <person name="Barry K."/>
            <person name="Grigoriev I.V."/>
            <person name="Crous P."/>
            <person name="Smith M.E."/>
        </authorList>
    </citation>
    <scope>NUCLEOTIDE SEQUENCE</scope>
    <source>
        <strain evidence="11">IMI 214461</strain>
    </source>
</reference>
<keyword evidence="2 8" id="KW-0812">Transmembrane</keyword>
<feature type="region of interest" description="Disordered" evidence="7">
    <location>
        <begin position="164"/>
        <end position="195"/>
    </location>
</feature>
<dbReference type="OrthoDB" id="6500128at2759"/>
<feature type="non-terminal residue" evidence="11">
    <location>
        <position position="399"/>
    </location>
</feature>
<sequence length="399" mass="44022">MYSLGDERVTALTQLLQGIKAVKLFGWESRFLEMVDEKRERQLQYMWKLFVAWIQVTIASSMAPMLVLVVIFIVYVNILGNKLSAEIAFTSISVFSLIRRVFENLPGFMNWVIGGYVSLGRIDAYLGQPHIQDLQSRIATHADWDSADIIREVHLGFEHADLEWERPSSSTKPNGDAPTGAEATSADSPDASELDTEQTPLFAADGVADSSHTQIELASASESTNISDEVIPRFSLKDIDVRFPHGALSIVAGPTGSGKSSLLSALIGEMTLTRGRIHLPTTNSGLTAGDSDKYRDIIELSDEGLAIRDIAYVAQEAWLRNATIRENILFGEQYERSRYEEVLRVCALKPDLRILSAGDQTEIGERGVTLSGGQKQRVALARAVYSSRRILLIDDCLSA</sequence>
<dbReference type="PROSITE" id="PS50929">
    <property type="entry name" value="ABC_TM1F"/>
    <property type="match status" value="1"/>
</dbReference>
<dbReference type="PANTHER" id="PTHR24223">
    <property type="entry name" value="ATP-BINDING CASSETTE SUB-FAMILY C"/>
    <property type="match status" value="1"/>
</dbReference>
<dbReference type="InterPro" id="IPR036640">
    <property type="entry name" value="ABC1_TM_sf"/>
</dbReference>
<keyword evidence="12" id="KW-1185">Reference proteome</keyword>
<name>A0A9W8BD91_9FUNG</name>
<dbReference type="EMBL" id="JANBQF010001477">
    <property type="protein sequence ID" value="KAJ1997139.1"/>
    <property type="molecule type" value="Genomic_DNA"/>
</dbReference>
<keyword evidence="1" id="KW-0813">Transport</keyword>
<dbReference type="AlphaFoldDB" id="A0A9W8BD91"/>
<accession>A0A9W8BD91</accession>
<evidence type="ECO:0000256" key="8">
    <source>
        <dbReference type="SAM" id="Phobius"/>
    </source>
</evidence>
<protein>
    <submittedName>
        <fullName evidence="11">Uncharacterized protein</fullName>
    </submittedName>
</protein>
<dbReference type="GO" id="GO:0016020">
    <property type="term" value="C:membrane"/>
    <property type="evidence" value="ECO:0007669"/>
    <property type="project" value="InterPro"/>
</dbReference>
<dbReference type="Pfam" id="PF00664">
    <property type="entry name" value="ABC_membrane"/>
    <property type="match status" value="1"/>
</dbReference>
<dbReference type="PANTHER" id="PTHR24223:SF356">
    <property type="entry name" value="ATP-BINDING CASSETTE TRANSPORTER ABC4"/>
    <property type="match status" value="1"/>
</dbReference>
<dbReference type="InterPro" id="IPR017871">
    <property type="entry name" value="ABC_transporter-like_CS"/>
</dbReference>
<evidence type="ECO:0000256" key="6">
    <source>
        <dbReference type="ARBA" id="ARBA00023136"/>
    </source>
</evidence>
<evidence type="ECO:0000256" key="7">
    <source>
        <dbReference type="SAM" id="MobiDB-lite"/>
    </source>
</evidence>
<dbReference type="InterPro" id="IPR003439">
    <property type="entry name" value="ABC_transporter-like_ATP-bd"/>
</dbReference>
<dbReference type="InterPro" id="IPR011527">
    <property type="entry name" value="ABC1_TM_dom"/>
</dbReference>
<proteinExistence type="predicted"/>
<dbReference type="GO" id="GO:0140359">
    <property type="term" value="F:ABC-type transporter activity"/>
    <property type="evidence" value="ECO:0007669"/>
    <property type="project" value="InterPro"/>
</dbReference>
<dbReference type="Gene3D" id="1.20.1560.10">
    <property type="entry name" value="ABC transporter type 1, transmembrane domain"/>
    <property type="match status" value="1"/>
</dbReference>
<dbReference type="PROSITE" id="PS00211">
    <property type="entry name" value="ABC_TRANSPORTER_1"/>
    <property type="match status" value="1"/>
</dbReference>
<evidence type="ECO:0000256" key="3">
    <source>
        <dbReference type="ARBA" id="ARBA00022741"/>
    </source>
</evidence>
<dbReference type="CDD" id="cd03250">
    <property type="entry name" value="ABCC_MRP_domain1"/>
    <property type="match status" value="1"/>
</dbReference>
<feature type="domain" description="ABC transmembrane type-1" evidence="10">
    <location>
        <begin position="1"/>
        <end position="110"/>
    </location>
</feature>
<feature type="transmembrane region" description="Helical" evidence="8">
    <location>
        <begin position="50"/>
        <end position="76"/>
    </location>
</feature>
<keyword evidence="5 8" id="KW-1133">Transmembrane helix</keyword>
<dbReference type="InterPro" id="IPR050173">
    <property type="entry name" value="ABC_transporter_C-like"/>
</dbReference>
<dbReference type="InterPro" id="IPR027417">
    <property type="entry name" value="P-loop_NTPase"/>
</dbReference>
<organism evidence="11 12">
    <name type="scientific">Coemansia thaxteri</name>
    <dbReference type="NCBI Taxonomy" id="2663907"/>
    <lineage>
        <taxon>Eukaryota</taxon>
        <taxon>Fungi</taxon>
        <taxon>Fungi incertae sedis</taxon>
        <taxon>Zoopagomycota</taxon>
        <taxon>Kickxellomycotina</taxon>
        <taxon>Kickxellomycetes</taxon>
        <taxon>Kickxellales</taxon>
        <taxon>Kickxellaceae</taxon>
        <taxon>Coemansia</taxon>
    </lineage>
</organism>
<dbReference type="Proteomes" id="UP001150907">
    <property type="component" value="Unassembled WGS sequence"/>
</dbReference>
<dbReference type="SUPFAM" id="SSF52540">
    <property type="entry name" value="P-loop containing nucleoside triphosphate hydrolases"/>
    <property type="match status" value="1"/>
</dbReference>
<evidence type="ECO:0000256" key="2">
    <source>
        <dbReference type="ARBA" id="ARBA00022692"/>
    </source>
</evidence>
<dbReference type="SUPFAM" id="SSF90123">
    <property type="entry name" value="ABC transporter transmembrane region"/>
    <property type="match status" value="1"/>
</dbReference>
<keyword evidence="3" id="KW-0547">Nucleotide-binding</keyword>
<dbReference type="GO" id="GO:0016887">
    <property type="term" value="F:ATP hydrolysis activity"/>
    <property type="evidence" value="ECO:0007669"/>
    <property type="project" value="InterPro"/>
</dbReference>
<dbReference type="PROSITE" id="PS50893">
    <property type="entry name" value="ABC_TRANSPORTER_2"/>
    <property type="match status" value="1"/>
</dbReference>
<evidence type="ECO:0000313" key="12">
    <source>
        <dbReference type="Proteomes" id="UP001150907"/>
    </source>
</evidence>
<keyword evidence="4" id="KW-0067">ATP-binding</keyword>
<dbReference type="GO" id="GO:0005524">
    <property type="term" value="F:ATP binding"/>
    <property type="evidence" value="ECO:0007669"/>
    <property type="project" value="UniProtKB-KW"/>
</dbReference>
<evidence type="ECO:0000259" key="9">
    <source>
        <dbReference type="PROSITE" id="PS50893"/>
    </source>
</evidence>
<dbReference type="Pfam" id="PF00005">
    <property type="entry name" value="ABC_tran"/>
    <property type="match status" value="1"/>
</dbReference>
<evidence type="ECO:0000256" key="5">
    <source>
        <dbReference type="ARBA" id="ARBA00022989"/>
    </source>
</evidence>
<dbReference type="Gene3D" id="3.40.50.300">
    <property type="entry name" value="P-loop containing nucleotide triphosphate hydrolases"/>
    <property type="match status" value="1"/>
</dbReference>
<gene>
    <name evidence="11" type="ORF">H4R26_005941</name>
</gene>